<dbReference type="InterPro" id="IPR029063">
    <property type="entry name" value="SAM-dependent_MTases_sf"/>
</dbReference>
<proteinExistence type="inferred from homology"/>
<gene>
    <name evidence="5" type="ORF">BCR39DRAFT_527979</name>
</gene>
<dbReference type="OrthoDB" id="411785at2759"/>
<dbReference type="STRING" id="71784.A0A1Y2B8K9"/>
<dbReference type="EMBL" id="MCFC01000017">
    <property type="protein sequence ID" value="ORY31036.1"/>
    <property type="molecule type" value="Genomic_DNA"/>
</dbReference>
<comment type="caution">
    <text evidence="5">The sequence shown here is derived from an EMBL/GenBank/DDBJ whole genome shotgun (WGS) entry which is preliminary data.</text>
</comment>
<dbReference type="PANTHER" id="PTHR12176:SF80">
    <property type="entry name" value="EEF1A LYSINE METHYLTRANSFERASE 4"/>
    <property type="match status" value="1"/>
</dbReference>
<keyword evidence="6" id="KW-1185">Reference proteome</keyword>
<dbReference type="Gene3D" id="3.40.50.150">
    <property type="entry name" value="Vaccinia Virus protein VP39"/>
    <property type="match status" value="1"/>
</dbReference>
<sequence>MPSKVEGNLPHTNEGYGTKIYWEERYSKEPPGTSFDWFLHPTYLLPLISDLIADLGHSARILMLGCGNSELSAVMYDEGYRDIVNIDYSPTVIHQMSARHCERGTMKWVEMDALNLLFEEEFDLVIDKGTMDAMLTTKGDPWNPPEKDIQACTQEVSEALRVLRKRSTSRFLYFTFGQPHFRRRYLADRPGWKLTHRSIGPPEGFEYFLYILDWSLVSPESRA</sequence>
<dbReference type="Proteomes" id="UP000193986">
    <property type="component" value="Unassembled WGS sequence"/>
</dbReference>
<evidence type="ECO:0000256" key="3">
    <source>
        <dbReference type="ARBA" id="ARBA00022679"/>
    </source>
</evidence>
<keyword evidence="3 5" id="KW-0808">Transferase</keyword>
<dbReference type="SUPFAM" id="SSF53335">
    <property type="entry name" value="S-adenosyl-L-methionine-dependent methyltransferases"/>
    <property type="match status" value="1"/>
</dbReference>
<comment type="similarity">
    <text evidence="1">Belongs to the methyltransferase superfamily.</text>
</comment>
<evidence type="ECO:0000259" key="4">
    <source>
        <dbReference type="Pfam" id="PF13649"/>
    </source>
</evidence>
<dbReference type="AlphaFoldDB" id="A0A1Y2B8K9"/>
<protein>
    <submittedName>
        <fullName evidence="5">S-adenosyl-L-methionine-dependent methyltransferase</fullName>
    </submittedName>
</protein>
<dbReference type="InterPro" id="IPR051419">
    <property type="entry name" value="Lys/N-term_MeTrsfase_sf"/>
</dbReference>
<dbReference type="GO" id="GO:0008168">
    <property type="term" value="F:methyltransferase activity"/>
    <property type="evidence" value="ECO:0007669"/>
    <property type="project" value="UniProtKB-KW"/>
</dbReference>
<dbReference type="FunCoup" id="A0A1Y2B8K9">
    <property type="interactions" value="406"/>
</dbReference>
<organism evidence="5 6">
    <name type="scientific">Naematelia encephala</name>
    <dbReference type="NCBI Taxonomy" id="71784"/>
    <lineage>
        <taxon>Eukaryota</taxon>
        <taxon>Fungi</taxon>
        <taxon>Dikarya</taxon>
        <taxon>Basidiomycota</taxon>
        <taxon>Agaricomycotina</taxon>
        <taxon>Tremellomycetes</taxon>
        <taxon>Tremellales</taxon>
        <taxon>Naemateliaceae</taxon>
        <taxon>Naematelia</taxon>
    </lineage>
</organism>
<dbReference type="PANTHER" id="PTHR12176">
    <property type="entry name" value="SAM-DEPENDENT METHYLTRANSFERASE SUPERFAMILY PROTEIN"/>
    <property type="match status" value="1"/>
</dbReference>
<dbReference type="InterPro" id="IPR041698">
    <property type="entry name" value="Methyltransf_25"/>
</dbReference>
<evidence type="ECO:0000313" key="5">
    <source>
        <dbReference type="EMBL" id="ORY31036.1"/>
    </source>
</evidence>
<dbReference type="GO" id="GO:0032259">
    <property type="term" value="P:methylation"/>
    <property type="evidence" value="ECO:0007669"/>
    <property type="project" value="UniProtKB-KW"/>
</dbReference>
<evidence type="ECO:0000256" key="2">
    <source>
        <dbReference type="ARBA" id="ARBA00022603"/>
    </source>
</evidence>
<dbReference type="CDD" id="cd02440">
    <property type="entry name" value="AdoMet_MTases"/>
    <property type="match status" value="1"/>
</dbReference>
<dbReference type="Pfam" id="PF13649">
    <property type="entry name" value="Methyltransf_25"/>
    <property type="match status" value="1"/>
</dbReference>
<feature type="domain" description="Methyltransferase" evidence="4">
    <location>
        <begin position="61"/>
        <end position="131"/>
    </location>
</feature>
<evidence type="ECO:0000313" key="6">
    <source>
        <dbReference type="Proteomes" id="UP000193986"/>
    </source>
</evidence>
<accession>A0A1Y2B8K9</accession>
<dbReference type="InParanoid" id="A0A1Y2B8K9"/>
<evidence type="ECO:0000256" key="1">
    <source>
        <dbReference type="ARBA" id="ARBA00008361"/>
    </source>
</evidence>
<reference evidence="5 6" key="1">
    <citation type="submission" date="2016-07" db="EMBL/GenBank/DDBJ databases">
        <title>Pervasive Adenine N6-methylation of Active Genes in Fungi.</title>
        <authorList>
            <consortium name="DOE Joint Genome Institute"/>
            <person name="Mondo S.J."/>
            <person name="Dannebaum R.O."/>
            <person name="Kuo R.C."/>
            <person name="Labutti K."/>
            <person name="Haridas S."/>
            <person name="Kuo A."/>
            <person name="Salamov A."/>
            <person name="Ahrendt S.R."/>
            <person name="Lipzen A."/>
            <person name="Sullivan W."/>
            <person name="Andreopoulos W.B."/>
            <person name="Clum A."/>
            <person name="Lindquist E."/>
            <person name="Daum C."/>
            <person name="Ramamoorthy G.K."/>
            <person name="Gryganskyi A."/>
            <person name="Culley D."/>
            <person name="Magnuson J.K."/>
            <person name="James T.Y."/>
            <person name="O'Malley M.A."/>
            <person name="Stajich J.E."/>
            <person name="Spatafora J.W."/>
            <person name="Visel A."/>
            <person name="Grigoriev I.V."/>
        </authorList>
    </citation>
    <scope>NUCLEOTIDE SEQUENCE [LARGE SCALE GENOMIC DNA]</scope>
    <source>
        <strain evidence="5 6">68-887.2</strain>
    </source>
</reference>
<name>A0A1Y2B8K9_9TREE</name>
<keyword evidence="2 5" id="KW-0489">Methyltransferase</keyword>